<dbReference type="InterPro" id="IPR020821">
    <property type="entry name" value="ENPP1-3/EXOG-like_nuc-like"/>
</dbReference>
<dbReference type="GO" id="GO:0046872">
    <property type="term" value="F:metal ion binding"/>
    <property type="evidence" value="ECO:0007669"/>
    <property type="project" value="UniProtKB-KW"/>
</dbReference>
<keyword evidence="5" id="KW-0540">Nuclease</keyword>
<protein>
    <submittedName>
        <fullName evidence="5">DNA/RNA non-specific endonuclease</fullName>
    </submittedName>
</protein>
<feature type="binding site" evidence="2">
    <location>
        <position position="179"/>
    </location>
    <ligand>
        <name>Mg(2+)</name>
        <dbReference type="ChEBI" id="CHEBI:18420"/>
        <note>catalytic</note>
    </ligand>
</feature>
<reference evidence="5" key="1">
    <citation type="submission" date="2024-06" db="EMBL/GenBank/DDBJ databases">
        <title>Complete genome of Salinicola endophyticus HNIBRBA4755.</title>
        <authorList>
            <person name="Shin S.Y."/>
            <person name="Kang H."/>
            <person name="Song J."/>
        </authorList>
    </citation>
    <scope>NUCLEOTIDE SEQUENCE</scope>
    <source>
        <strain evidence="5">HNIBRBA4755</strain>
    </source>
</reference>
<feature type="active site" description="Proton acceptor" evidence="1">
    <location>
        <position position="145"/>
    </location>
</feature>
<keyword evidence="2" id="KW-0479">Metal-binding</keyword>
<dbReference type="SUPFAM" id="SSF54060">
    <property type="entry name" value="His-Me finger endonucleases"/>
    <property type="match status" value="1"/>
</dbReference>
<dbReference type="CDD" id="cd00091">
    <property type="entry name" value="NUC"/>
    <property type="match status" value="1"/>
</dbReference>
<proteinExistence type="predicted"/>
<dbReference type="GO" id="GO:0003676">
    <property type="term" value="F:nucleic acid binding"/>
    <property type="evidence" value="ECO:0007669"/>
    <property type="project" value="InterPro"/>
</dbReference>
<name>A0AB74UF21_9GAMM</name>
<dbReference type="InterPro" id="IPR040255">
    <property type="entry name" value="Non-specific_endonuclease"/>
</dbReference>
<evidence type="ECO:0000313" key="5">
    <source>
        <dbReference type="EMBL" id="XCJ80445.1"/>
    </source>
</evidence>
<dbReference type="Gene3D" id="3.40.570.10">
    <property type="entry name" value="Extracellular Endonuclease, subunit A"/>
    <property type="match status" value="1"/>
</dbReference>
<organism evidence="5">
    <name type="scientific">Salinicola endophyticus</name>
    <dbReference type="NCBI Taxonomy" id="1949083"/>
    <lineage>
        <taxon>Bacteria</taxon>
        <taxon>Pseudomonadati</taxon>
        <taxon>Pseudomonadota</taxon>
        <taxon>Gammaproteobacteria</taxon>
        <taxon>Oceanospirillales</taxon>
        <taxon>Halomonadaceae</taxon>
        <taxon>Salinicola</taxon>
    </lineage>
</organism>
<evidence type="ECO:0000259" key="4">
    <source>
        <dbReference type="SMART" id="SM00892"/>
    </source>
</evidence>
<dbReference type="EMBL" id="CP159578">
    <property type="protein sequence ID" value="XCJ80445.1"/>
    <property type="molecule type" value="Genomic_DNA"/>
</dbReference>
<dbReference type="GO" id="GO:0004519">
    <property type="term" value="F:endonuclease activity"/>
    <property type="evidence" value="ECO:0007669"/>
    <property type="project" value="UniProtKB-KW"/>
</dbReference>
<evidence type="ECO:0000259" key="3">
    <source>
        <dbReference type="SMART" id="SM00477"/>
    </source>
</evidence>
<dbReference type="PANTHER" id="PTHR13966">
    <property type="entry name" value="ENDONUCLEASE RELATED"/>
    <property type="match status" value="1"/>
</dbReference>
<evidence type="ECO:0000256" key="2">
    <source>
        <dbReference type="PIRSR" id="PIRSR640255-2"/>
    </source>
</evidence>
<evidence type="ECO:0000256" key="1">
    <source>
        <dbReference type="PIRSR" id="PIRSR640255-1"/>
    </source>
</evidence>
<feature type="domain" description="ENPP1-3/EXOG-like endonuclease/phosphodiesterase" evidence="3">
    <location>
        <begin position="83"/>
        <end position="288"/>
    </location>
</feature>
<dbReference type="GO" id="GO:0016787">
    <property type="term" value="F:hydrolase activity"/>
    <property type="evidence" value="ECO:0007669"/>
    <property type="project" value="InterPro"/>
</dbReference>
<keyword evidence="5" id="KW-0255">Endonuclease</keyword>
<sequence>MSDDIRPSQRARGGLRDMRALVASRQAARVSTATTAAREDLSDRQGFAQDFLDDFTVALPTPVGERAEDVTPVPGRDDGRLDYTHFSLVMSRSRRLAIFTALNLDGRRLVSVPRENDDWRFDPRIDPALQAGEELYARNPLDRGHLVRRTSANWGELAEQANADTFHFTNCTPQMAAFNQRTWLGLEDYLLEHARADRQRLCIFTGPVFRASDRDYRGVRIPEAYWKVIAFRGEDGRPSATAYMIDQTDELDELGPGFFFGQYRTYQRSIARIEALTQLDFGELSDFDGFSVEERATGTRIEAEIRGPEDIRV</sequence>
<dbReference type="AlphaFoldDB" id="A0AB74UF21"/>
<feature type="domain" description="DNA/RNA non-specific endonuclease/pyrophosphatase/phosphodiesterase" evidence="4">
    <location>
        <begin position="82"/>
        <end position="288"/>
    </location>
</feature>
<dbReference type="InterPro" id="IPR044925">
    <property type="entry name" value="His-Me_finger_sf"/>
</dbReference>
<accession>A0AB74UF21</accession>
<dbReference type="SMART" id="SM00477">
    <property type="entry name" value="NUC"/>
    <property type="match status" value="1"/>
</dbReference>
<dbReference type="InterPro" id="IPR044929">
    <property type="entry name" value="DNA/RNA_non-sp_Endonuclease_sf"/>
</dbReference>
<dbReference type="PANTHER" id="PTHR13966:SF5">
    <property type="entry name" value="ENDONUCLEASE G, MITOCHONDRIAL"/>
    <property type="match status" value="1"/>
</dbReference>
<dbReference type="SMART" id="SM00892">
    <property type="entry name" value="Endonuclease_NS"/>
    <property type="match status" value="1"/>
</dbReference>
<keyword evidence="5" id="KW-0378">Hydrolase</keyword>
<dbReference type="RefSeq" id="WP_353981262.1">
    <property type="nucleotide sequence ID" value="NZ_CP159578.1"/>
</dbReference>
<dbReference type="Pfam" id="PF01223">
    <property type="entry name" value="Endonuclease_NS"/>
    <property type="match status" value="1"/>
</dbReference>
<gene>
    <name evidence="5" type="ORF">ABV408_04550</name>
</gene>
<dbReference type="InterPro" id="IPR001604">
    <property type="entry name" value="Endo_G_ENPP1-like_dom"/>
</dbReference>